<name>A0ABN7SYE0_OIKDI</name>
<feature type="signal peptide" evidence="2">
    <location>
        <begin position="1"/>
        <end position="15"/>
    </location>
</feature>
<keyword evidence="1" id="KW-0812">Transmembrane</keyword>
<protein>
    <submittedName>
        <fullName evidence="3">Oidioi.mRNA.OKI2018_I69.chr1.g1867.t1.cds</fullName>
    </submittedName>
</protein>
<reference evidence="3 4" key="1">
    <citation type="submission" date="2021-04" db="EMBL/GenBank/DDBJ databases">
        <authorList>
            <person name="Bliznina A."/>
        </authorList>
    </citation>
    <scope>NUCLEOTIDE SEQUENCE [LARGE SCALE GENOMIC DNA]</scope>
</reference>
<gene>
    <name evidence="3" type="ORF">OKIOD_LOCUS10632</name>
</gene>
<keyword evidence="1" id="KW-0472">Membrane</keyword>
<evidence type="ECO:0000256" key="1">
    <source>
        <dbReference type="SAM" id="Phobius"/>
    </source>
</evidence>
<feature type="transmembrane region" description="Helical" evidence="1">
    <location>
        <begin position="116"/>
        <end position="136"/>
    </location>
</feature>
<organism evidence="3 4">
    <name type="scientific">Oikopleura dioica</name>
    <name type="common">Tunicate</name>
    <dbReference type="NCBI Taxonomy" id="34765"/>
    <lineage>
        <taxon>Eukaryota</taxon>
        <taxon>Metazoa</taxon>
        <taxon>Chordata</taxon>
        <taxon>Tunicata</taxon>
        <taxon>Appendicularia</taxon>
        <taxon>Copelata</taxon>
        <taxon>Oikopleuridae</taxon>
        <taxon>Oikopleura</taxon>
    </lineage>
</organism>
<keyword evidence="2" id="KW-0732">Signal</keyword>
<dbReference type="EMBL" id="OU015566">
    <property type="protein sequence ID" value="CAG5105136.1"/>
    <property type="molecule type" value="Genomic_DNA"/>
</dbReference>
<keyword evidence="4" id="KW-1185">Reference proteome</keyword>
<evidence type="ECO:0000256" key="2">
    <source>
        <dbReference type="SAM" id="SignalP"/>
    </source>
</evidence>
<evidence type="ECO:0000313" key="4">
    <source>
        <dbReference type="Proteomes" id="UP001158576"/>
    </source>
</evidence>
<feature type="chain" id="PRO_5045275416" evidence="2">
    <location>
        <begin position="16"/>
        <end position="187"/>
    </location>
</feature>
<sequence>MNMNIFILVFGSVFAEPLIRGVHFNATVFKEETQAGPFAVSAYDRLMGMMRGTSCGKAFFHDFRSIETTSGFQYIHLDFITPSVFYAKRNKLRNCYERLGICWNKMTLNYPVGASVVHVVLGYLIAPGFIIFWIYRNDGRKKYYFIALVPVALASPSMNIVVVGWKYAFGWCQVSTMISQNCNSYNC</sequence>
<feature type="transmembrane region" description="Helical" evidence="1">
    <location>
        <begin position="143"/>
        <end position="165"/>
    </location>
</feature>
<proteinExistence type="predicted"/>
<accession>A0ABN7SYE0</accession>
<evidence type="ECO:0000313" key="3">
    <source>
        <dbReference type="EMBL" id="CAG5105136.1"/>
    </source>
</evidence>
<keyword evidence="1" id="KW-1133">Transmembrane helix</keyword>
<dbReference type="Proteomes" id="UP001158576">
    <property type="component" value="Chromosome 1"/>
</dbReference>